<keyword evidence="1" id="KW-0175">Coiled coil</keyword>
<feature type="coiled-coil region" evidence="1">
    <location>
        <begin position="270"/>
        <end position="324"/>
    </location>
</feature>
<comment type="caution">
    <text evidence="3">The sequence shown here is derived from an EMBL/GenBank/DDBJ whole genome shotgun (WGS) entry which is preliminary data.</text>
</comment>
<evidence type="ECO:0000313" key="3">
    <source>
        <dbReference type="EMBL" id="GAB1221189.1"/>
    </source>
</evidence>
<accession>A0ABQ0DEA7</accession>
<feature type="chain" id="PRO_5046731388" evidence="2">
    <location>
        <begin position="17"/>
        <end position="486"/>
    </location>
</feature>
<dbReference type="EMBL" id="BAAFRS010000071">
    <property type="protein sequence ID" value="GAB1221189.1"/>
    <property type="molecule type" value="Genomic_DNA"/>
</dbReference>
<gene>
    <name evidence="3" type="ORF">ENUP19_0071G0011</name>
</gene>
<reference evidence="3 4" key="1">
    <citation type="journal article" date="2019" name="PLoS Negl. Trop. Dis.">
        <title>Whole genome sequencing of Entamoeba nuttalli reveals mammalian host-related molecular signatures and a novel octapeptide-repeat surface protein.</title>
        <authorList>
            <person name="Tanaka M."/>
            <person name="Makiuchi T."/>
            <person name="Komiyama T."/>
            <person name="Shiina T."/>
            <person name="Osaki K."/>
            <person name="Tachibana H."/>
        </authorList>
    </citation>
    <scope>NUCLEOTIDE SEQUENCE [LARGE SCALE GENOMIC DNA]</scope>
    <source>
        <strain evidence="3 4">P19-061405</strain>
    </source>
</reference>
<evidence type="ECO:0000256" key="1">
    <source>
        <dbReference type="SAM" id="Coils"/>
    </source>
</evidence>
<name>A0ABQ0DEA7_9EUKA</name>
<protein>
    <submittedName>
        <fullName evidence="3">Uncharacterized protein</fullName>
    </submittedName>
</protein>
<proteinExistence type="predicted"/>
<keyword evidence="2" id="KW-0732">Signal</keyword>
<evidence type="ECO:0000256" key="2">
    <source>
        <dbReference type="SAM" id="SignalP"/>
    </source>
</evidence>
<dbReference type="Proteomes" id="UP001628156">
    <property type="component" value="Unassembled WGS sequence"/>
</dbReference>
<organism evidence="3 4">
    <name type="scientific">Entamoeba nuttalli</name>
    <dbReference type="NCBI Taxonomy" id="412467"/>
    <lineage>
        <taxon>Eukaryota</taxon>
        <taxon>Amoebozoa</taxon>
        <taxon>Evosea</taxon>
        <taxon>Archamoebae</taxon>
        <taxon>Mastigamoebida</taxon>
        <taxon>Entamoebidae</taxon>
        <taxon>Entamoeba</taxon>
    </lineage>
</organism>
<keyword evidence="4" id="KW-1185">Reference proteome</keyword>
<sequence>MKQILFISVFVISSIALITEIGHTGILAANLVTSEKDVVELEKRIQINEDRERVLKDQLRMHYHDLRLAANPTSRVQLERGIESILSELRVLRAATRKFLDKMRGIADGLTGIERNEFIRRHRLERRVGSTSNLKASKITKQAKKQVKKIAKESAKKYSSIAAKRAGKKAVEEAKKKFGNDQQKIKLEKKKAEKNVYKKAYKAIMEEVKNTALGLQPNAFKSKSADIVLRATKKDNIAVDINKKERSVAVNKAVNKQLKKVLTPAQQESLKKTKKVVQEAQKEIKKSDEEQKQLNKVKEAKKKIQKQKDELVRQNVKMKKAINKEKITKGNLVAKKNITNKPKMNVIKENKRAIEKTVYKTQQRAKQEGLQPMGQQLIQEQPMPNMFDNMPTVAELNKERNMKIDQINKMRQKQRSQLFEPSFINAIPPELTVSPMIGNYGPAMDIEEQKQYMSSLFGGVPELPFLEDQYLVNPMEIDAAYNQMLM</sequence>
<evidence type="ECO:0000313" key="4">
    <source>
        <dbReference type="Proteomes" id="UP001628156"/>
    </source>
</evidence>
<feature type="coiled-coil region" evidence="1">
    <location>
        <begin position="31"/>
        <end position="58"/>
    </location>
</feature>
<feature type="signal peptide" evidence="2">
    <location>
        <begin position="1"/>
        <end position="16"/>
    </location>
</feature>
<feature type="coiled-coil region" evidence="1">
    <location>
        <begin position="180"/>
        <end position="207"/>
    </location>
</feature>